<protein>
    <submittedName>
        <fullName evidence="1">Uncharacterized protein</fullName>
    </submittedName>
</protein>
<gene>
    <name evidence="1" type="ORF">TSIB3V08_LOCUS2206</name>
</gene>
<evidence type="ECO:0000313" key="1">
    <source>
        <dbReference type="EMBL" id="CAD7257961.1"/>
    </source>
</evidence>
<name>A0A7R9API3_TIMSH</name>
<reference evidence="1" key="1">
    <citation type="submission" date="2020-11" db="EMBL/GenBank/DDBJ databases">
        <authorList>
            <person name="Tran Van P."/>
        </authorList>
    </citation>
    <scope>NUCLEOTIDE SEQUENCE</scope>
</reference>
<dbReference type="EMBL" id="OC000650">
    <property type="protein sequence ID" value="CAD7257961.1"/>
    <property type="molecule type" value="Genomic_DNA"/>
</dbReference>
<proteinExistence type="predicted"/>
<sequence>MHTCGFIFIHECVFRNFPSSEVGEEKGRDCHRYEKCGKHSSSRKALSITSIHFERRAGSTSKQIRVPESSPTVVTPDAGDVLETAQSSLELDADSATFSDSKLKLWCVATLFNVYHQRSEEVELHEDTPQIASVLGPSITGEGFGNQLSLCQDLRLNLGPPSQKSDTLPLDHQVTNYEKLLGVLSQSGF</sequence>
<organism evidence="1">
    <name type="scientific">Timema shepardi</name>
    <name type="common">Walking stick</name>
    <dbReference type="NCBI Taxonomy" id="629360"/>
    <lineage>
        <taxon>Eukaryota</taxon>
        <taxon>Metazoa</taxon>
        <taxon>Ecdysozoa</taxon>
        <taxon>Arthropoda</taxon>
        <taxon>Hexapoda</taxon>
        <taxon>Insecta</taxon>
        <taxon>Pterygota</taxon>
        <taxon>Neoptera</taxon>
        <taxon>Polyneoptera</taxon>
        <taxon>Phasmatodea</taxon>
        <taxon>Timematodea</taxon>
        <taxon>Timematoidea</taxon>
        <taxon>Timematidae</taxon>
        <taxon>Timema</taxon>
    </lineage>
</organism>
<dbReference type="AlphaFoldDB" id="A0A7R9API3"/>
<accession>A0A7R9API3</accession>